<evidence type="ECO:0000313" key="4">
    <source>
        <dbReference type="Proteomes" id="UP001589865"/>
    </source>
</evidence>
<dbReference type="RefSeq" id="WP_377043009.1">
    <property type="nucleotide sequence ID" value="NZ_JBHLUN010000002.1"/>
</dbReference>
<organism evidence="3 4">
    <name type="scientific">Roseomonas elaeocarpi</name>
    <dbReference type="NCBI Taxonomy" id="907779"/>
    <lineage>
        <taxon>Bacteria</taxon>
        <taxon>Pseudomonadati</taxon>
        <taxon>Pseudomonadota</taxon>
        <taxon>Alphaproteobacteria</taxon>
        <taxon>Acetobacterales</taxon>
        <taxon>Roseomonadaceae</taxon>
        <taxon>Roseomonas</taxon>
    </lineage>
</organism>
<dbReference type="SUPFAM" id="SSF52540">
    <property type="entry name" value="P-loop containing nucleoside triphosphate hydrolases"/>
    <property type="match status" value="1"/>
</dbReference>
<name>A0ABV6JNN2_9PROT</name>
<dbReference type="InterPro" id="IPR014153">
    <property type="entry name" value="Ds_break_AddB"/>
</dbReference>
<dbReference type="InterPro" id="IPR011604">
    <property type="entry name" value="PDDEXK-like_dom_sf"/>
</dbReference>
<feature type="domain" description="PD-(D/E)XK endonuclease-like" evidence="2">
    <location>
        <begin position="836"/>
        <end position="1020"/>
    </location>
</feature>
<gene>
    <name evidence="3" type="primary">addB</name>
    <name evidence="3" type="ORF">ACFFGY_03575</name>
</gene>
<dbReference type="InterPro" id="IPR038726">
    <property type="entry name" value="PDDEXK_AddAB-type"/>
</dbReference>
<dbReference type="InterPro" id="IPR027417">
    <property type="entry name" value="P-loop_NTPase"/>
</dbReference>
<keyword evidence="4" id="KW-1185">Reference proteome</keyword>
<protein>
    <submittedName>
        <fullName evidence="3">Double-strand break repair protein AddB</fullName>
    </submittedName>
</protein>
<evidence type="ECO:0000256" key="1">
    <source>
        <dbReference type="SAM" id="MobiDB-lite"/>
    </source>
</evidence>
<dbReference type="Gene3D" id="3.90.320.10">
    <property type="match status" value="1"/>
</dbReference>
<dbReference type="NCBIfam" id="TIGR02786">
    <property type="entry name" value="addB_alphas"/>
    <property type="match status" value="1"/>
</dbReference>
<dbReference type="Proteomes" id="UP001589865">
    <property type="component" value="Unassembled WGS sequence"/>
</dbReference>
<evidence type="ECO:0000259" key="2">
    <source>
        <dbReference type="Pfam" id="PF12705"/>
    </source>
</evidence>
<feature type="compositionally biased region" description="Low complexity" evidence="1">
    <location>
        <begin position="280"/>
        <end position="309"/>
    </location>
</feature>
<reference evidence="3 4" key="1">
    <citation type="submission" date="2024-09" db="EMBL/GenBank/DDBJ databases">
        <authorList>
            <person name="Sun Q."/>
            <person name="Mori K."/>
        </authorList>
    </citation>
    <scope>NUCLEOTIDE SEQUENCE [LARGE SCALE GENOMIC DNA]</scope>
    <source>
        <strain evidence="3 4">TBRC 5777</strain>
    </source>
</reference>
<sequence>MNLYEIPAHLPFLDALARGVVHLAGTEDPAALARTTILLPTRRAARSLRESFLRASGREALLLPRLRPLAGLSVEDAEELSLPALMDLPPAVDAARRLAVLTSLVMRLPPHFGGPSHPDQAWRLAVELSTLLDEMALEGCDPAQLPGLVPEGLAQHWQITHLFLGGVITAWNEWLAEQGLMDIGPRRVAAIEAQTAAWRDAPPCDLVVAAGIGIGGTIPSAAALLRVLARAPNGHVVLHGVGEPLPRELWDEVAGSHTHPLNGQARLLQQMDASFGDLRPWPGTAPAEAPGAPSAMAGGAAPGAALRPAADGHAEFRGATPVATSPVASGPITGGPDAPPRAGGMRRTRRAAPLTAQADLFDAAAEIAAAEAAVEQAGSRRAALLARSLRPAGGIACWGENEPARWAPALDGLTLLTAPDEAGEAAAIALLLREALETPGTQAALVTPDRDLARRVSVELARHGVMADDSAGQPLGQTPAGAFLRLLCRMVAEGFAPVPALACLKHPLCAAGLNRADWMRAVRELEREVLRGPRPAAGLAGLRAAARLALLPEDADDEPDAAEAERRARRRANRAERLARVEAMLSRLEAALGSFTALAEVARPPAALLEETLTAAEALAATDTEPGGLRLYHGEEGEPLAVHLASLGPAVDCLPPISAAAWPGLFDALLEGPLAPGVRNMRGRVGGSHPRVQILGLLEARLQSFDRVVLGALEETVWPIATDPGAWMSRPMRREFGLPEPEARIGRVAADYLLTALSAPDVVLSRARRRGGSPAVPARWLTRLETFLDGQKAEGRSLRLAVSPAAAWAARLDVPEAPVPSPRPAPNPPAILRPKRLTVTDVWTLKADPYAWYARRMLGLRALDPIDAEADGAQYGSLVHDAVAAWTRRAAGRFSDAQAEAWFREAAEEALAARAPRPGLVAFWRPRLERIGAFLLDIERAREEVAARHAEVSGTLPLSCGVELYGRADRIDRLTDGSLAIIDFKTGTPPTDAKMRDGRAPQMPLEAAMALRGAFRDGAGIAITGEGVSALEHWQLSGRWEPGARHGFDTTRRRSEDGGIDAVAEEALRQVDALAEEFLLRERPFLARPHPGRAPAGGDYDHLSRLREWGGAADGGEA</sequence>
<accession>A0ABV6JNN2</accession>
<dbReference type="EMBL" id="JBHLUN010000002">
    <property type="protein sequence ID" value="MFC0407314.1"/>
    <property type="molecule type" value="Genomic_DNA"/>
</dbReference>
<feature type="region of interest" description="Disordered" evidence="1">
    <location>
        <begin position="275"/>
        <end position="349"/>
    </location>
</feature>
<comment type="caution">
    <text evidence="3">The sequence shown here is derived from an EMBL/GenBank/DDBJ whole genome shotgun (WGS) entry which is preliminary data.</text>
</comment>
<dbReference type="Pfam" id="PF12705">
    <property type="entry name" value="PDDEXK_1"/>
    <property type="match status" value="1"/>
</dbReference>
<proteinExistence type="predicted"/>
<evidence type="ECO:0000313" key="3">
    <source>
        <dbReference type="EMBL" id="MFC0407314.1"/>
    </source>
</evidence>